<dbReference type="PANTHER" id="PTHR47272">
    <property type="entry name" value="DDE_TNP_1_7 DOMAIN-CONTAINING PROTEIN"/>
    <property type="match status" value="1"/>
</dbReference>
<evidence type="ECO:0000313" key="2">
    <source>
        <dbReference type="EMBL" id="KAH9368350.1"/>
    </source>
</evidence>
<dbReference type="Pfam" id="PF13843">
    <property type="entry name" value="DDE_Tnp_1_7"/>
    <property type="match status" value="1"/>
</dbReference>
<gene>
    <name evidence="2" type="ORF">HPB48_004542</name>
</gene>
<comment type="caution">
    <text evidence="2">The sequence shown here is derived from an EMBL/GenBank/DDBJ whole genome shotgun (WGS) entry which is preliminary data.</text>
</comment>
<dbReference type="EMBL" id="JABSTR010000004">
    <property type="protein sequence ID" value="KAH9368350.1"/>
    <property type="molecule type" value="Genomic_DNA"/>
</dbReference>
<evidence type="ECO:0000259" key="1">
    <source>
        <dbReference type="Pfam" id="PF13843"/>
    </source>
</evidence>
<feature type="domain" description="PiggyBac transposable element-derived protein" evidence="1">
    <location>
        <begin position="2"/>
        <end position="113"/>
    </location>
</feature>
<accession>A0A9J6FQ86</accession>
<evidence type="ECO:0000313" key="3">
    <source>
        <dbReference type="Proteomes" id="UP000821853"/>
    </source>
</evidence>
<organism evidence="2 3">
    <name type="scientific">Haemaphysalis longicornis</name>
    <name type="common">Bush tick</name>
    <dbReference type="NCBI Taxonomy" id="44386"/>
    <lineage>
        <taxon>Eukaryota</taxon>
        <taxon>Metazoa</taxon>
        <taxon>Ecdysozoa</taxon>
        <taxon>Arthropoda</taxon>
        <taxon>Chelicerata</taxon>
        <taxon>Arachnida</taxon>
        <taxon>Acari</taxon>
        <taxon>Parasitiformes</taxon>
        <taxon>Ixodida</taxon>
        <taxon>Ixodoidea</taxon>
        <taxon>Ixodidae</taxon>
        <taxon>Haemaphysalinae</taxon>
        <taxon>Haemaphysalis</taxon>
    </lineage>
</organism>
<name>A0A9J6FQ86_HAELO</name>
<dbReference type="InterPro" id="IPR029526">
    <property type="entry name" value="PGBD"/>
</dbReference>
<proteinExistence type="predicted"/>
<dbReference type="OrthoDB" id="6513427at2759"/>
<keyword evidence="3" id="KW-1185">Reference proteome</keyword>
<dbReference type="VEuPathDB" id="VectorBase:HLOH_050426"/>
<sequence>MRPVIDALTKAFCSAFGPEEYQSIDEMGIPFKGRSSIKQHLPSKPKSGGFKVWVRAGVSGYICRFQVSQGATGGRSNVSSEIGMAGDVVIRLSKGLERKNYKLYADNLFTSMAPVRKQRGWNIVCRYMTCKPSARSG</sequence>
<reference evidence="2 3" key="1">
    <citation type="journal article" date="2020" name="Cell">
        <title>Large-Scale Comparative Analyses of Tick Genomes Elucidate Their Genetic Diversity and Vector Capacities.</title>
        <authorList>
            <consortium name="Tick Genome and Microbiome Consortium (TIGMIC)"/>
            <person name="Jia N."/>
            <person name="Wang J."/>
            <person name="Shi W."/>
            <person name="Du L."/>
            <person name="Sun Y."/>
            <person name="Zhan W."/>
            <person name="Jiang J.F."/>
            <person name="Wang Q."/>
            <person name="Zhang B."/>
            <person name="Ji P."/>
            <person name="Bell-Sakyi L."/>
            <person name="Cui X.M."/>
            <person name="Yuan T.T."/>
            <person name="Jiang B.G."/>
            <person name="Yang W.F."/>
            <person name="Lam T.T."/>
            <person name="Chang Q.C."/>
            <person name="Ding S.J."/>
            <person name="Wang X.J."/>
            <person name="Zhu J.G."/>
            <person name="Ruan X.D."/>
            <person name="Zhao L."/>
            <person name="Wei J.T."/>
            <person name="Ye R.Z."/>
            <person name="Que T.C."/>
            <person name="Du C.H."/>
            <person name="Zhou Y.H."/>
            <person name="Cheng J.X."/>
            <person name="Dai P.F."/>
            <person name="Guo W.B."/>
            <person name="Han X.H."/>
            <person name="Huang E.J."/>
            <person name="Li L.F."/>
            <person name="Wei W."/>
            <person name="Gao Y.C."/>
            <person name="Liu J.Z."/>
            <person name="Shao H.Z."/>
            <person name="Wang X."/>
            <person name="Wang C.C."/>
            <person name="Yang T.C."/>
            <person name="Huo Q.B."/>
            <person name="Li W."/>
            <person name="Chen H.Y."/>
            <person name="Chen S.E."/>
            <person name="Zhou L.G."/>
            <person name="Ni X.B."/>
            <person name="Tian J.H."/>
            <person name="Sheng Y."/>
            <person name="Liu T."/>
            <person name="Pan Y.S."/>
            <person name="Xia L.Y."/>
            <person name="Li J."/>
            <person name="Zhao F."/>
            <person name="Cao W.C."/>
        </authorList>
    </citation>
    <scope>NUCLEOTIDE SEQUENCE [LARGE SCALE GENOMIC DNA]</scope>
    <source>
        <strain evidence="2">HaeL-2018</strain>
    </source>
</reference>
<protein>
    <recommendedName>
        <fullName evidence="1">PiggyBac transposable element-derived protein domain-containing protein</fullName>
    </recommendedName>
</protein>
<dbReference type="PANTHER" id="PTHR47272:SF1">
    <property type="entry name" value="PIGGYBAC TRANSPOSABLE ELEMENT-DERIVED PROTEIN 3-LIKE"/>
    <property type="match status" value="1"/>
</dbReference>
<dbReference type="Proteomes" id="UP000821853">
    <property type="component" value="Chromosome 2"/>
</dbReference>
<dbReference type="AlphaFoldDB" id="A0A9J6FQ86"/>